<reference evidence="1 2" key="2">
    <citation type="journal article" date="2022" name="Mol. Ecol. Resour.">
        <title>The genomes of chicory, endive, great burdock and yacon provide insights into Asteraceae paleo-polyploidization history and plant inulin production.</title>
        <authorList>
            <person name="Fan W."/>
            <person name="Wang S."/>
            <person name="Wang H."/>
            <person name="Wang A."/>
            <person name="Jiang F."/>
            <person name="Liu H."/>
            <person name="Zhao H."/>
            <person name="Xu D."/>
            <person name="Zhang Y."/>
        </authorList>
    </citation>
    <scope>NUCLEOTIDE SEQUENCE [LARGE SCALE GENOMIC DNA]</scope>
    <source>
        <strain evidence="2">cv. Yunnan</strain>
        <tissue evidence="1">Leaves</tissue>
    </source>
</reference>
<evidence type="ECO:0000313" key="2">
    <source>
        <dbReference type="Proteomes" id="UP001056120"/>
    </source>
</evidence>
<dbReference type="Proteomes" id="UP001056120">
    <property type="component" value="Linkage Group LG11"/>
</dbReference>
<accession>A0ACB9HVN2</accession>
<dbReference type="EMBL" id="CM042028">
    <property type="protein sequence ID" value="KAI3799190.1"/>
    <property type="molecule type" value="Genomic_DNA"/>
</dbReference>
<organism evidence="1 2">
    <name type="scientific">Smallanthus sonchifolius</name>
    <dbReference type="NCBI Taxonomy" id="185202"/>
    <lineage>
        <taxon>Eukaryota</taxon>
        <taxon>Viridiplantae</taxon>
        <taxon>Streptophyta</taxon>
        <taxon>Embryophyta</taxon>
        <taxon>Tracheophyta</taxon>
        <taxon>Spermatophyta</taxon>
        <taxon>Magnoliopsida</taxon>
        <taxon>eudicotyledons</taxon>
        <taxon>Gunneridae</taxon>
        <taxon>Pentapetalae</taxon>
        <taxon>asterids</taxon>
        <taxon>campanulids</taxon>
        <taxon>Asterales</taxon>
        <taxon>Asteraceae</taxon>
        <taxon>Asteroideae</taxon>
        <taxon>Heliantheae alliance</taxon>
        <taxon>Millerieae</taxon>
        <taxon>Smallanthus</taxon>
    </lineage>
</organism>
<sequence length="98" mass="11753">MFTHLLWFYYNSSPDVRQEEKFEDKTLVEWVFILYGFFRELMVIGSFLCKVYRFNFEGGFTTGQEWEKLGQHDRRNLSPRSRSYNMGSVGLGHVNRPK</sequence>
<keyword evidence="2" id="KW-1185">Reference proteome</keyword>
<name>A0ACB9HVN2_9ASTR</name>
<comment type="caution">
    <text evidence="1">The sequence shown here is derived from an EMBL/GenBank/DDBJ whole genome shotgun (WGS) entry which is preliminary data.</text>
</comment>
<evidence type="ECO:0000313" key="1">
    <source>
        <dbReference type="EMBL" id="KAI3799190.1"/>
    </source>
</evidence>
<proteinExistence type="predicted"/>
<reference evidence="2" key="1">
    <citation type="journal article" date="2022" name="Mol. Ecol. Resour.">
        <title>The genomes of chicory, endive, great burdock and yacon provide insights into Asteraceae palaeo-polyploidization history and plant inulin production.</title>
        <authorList>
            <person name="Fan W."/>
            <person name="Wang S."/>
            <person name="Wang H."/>
            <person name="Wang A."/>
            <person name="Jiang F."/>
            <person name="Liu H."/>
            <person name="Zhao H."/>
            <person name="Xu D."/>
            <person name="Zhang Y."/>
        </authorList>
    </citation>
    <scope>NUCLEOTIDE SEQUENCE [LARGE SCALE GENOMIC DNA]</scope>
    <source>
        <strain evidence="2">cv. Yunnan</strain>
    </source>
</reference>
<protein>
    <submittedName>
        <fullName evidence="1">Uncharacterized protein</fullName>
    </submittedName>
</protein>
<gene>
    <name evidence="1" type="ORF">L1987_34480</name>
</gene>